<dbReference type="PROSITE" id="PS50005">
    <property type="entry name" value="TPR"/>
    <property type="match status" value="2"/>
</dbReference>
<dbReference type="InterPro" id="IPR050498">
    <property type="entry name" value="Ycf3"/>
</dbReference>
<name>A0A1E8CMC1_9GAMM</name>
<organism evidence="5 6">
    <name type="scientific">Pseudohongiella acticola</name>
    <dbReference type="NCBI Taxonomy" id="1524254"/>
    <lineage>
        <taxon>Bacteria</taxon>
        <taxon>Pseudomonadati</taxon>
        <taxon>Pseudomonadota</taxon>
        <taxon>Gammaproteobacteria</taxon>
        <taxon>Pseudomonadales</taxon>
        <taxon>Pseudohongiellaceae</taxon>
        <taxon>Pseudohongiella</taxon>
    </lineage>
</organism>
<dbReference type="Pfam" id="PF07719">
    <property type="entry name" value="TPR_2"/>
    <property type="match status" value="1"/>
</dbReference>
<dbReference type="Gene3D" id="1.25.40.10">
    <property type="entry name" value="Tetratricopeptide repeat domain"/>
    <property type="match status" value="2"/>
</dbReference>
<evidence type="ECO:0008006" key="7">
    <source>
        <dbReference type="Google" id="ProtNLM"/>
    </source>
</evidence>
<keyword evidence="1" id="KW-0677">Repeat</keyword>
<protein>
    <recommendedName>
        <fullName evidence="7">Tetratricopeptide repeat protein</fullName>
    </recommendedName>
</protein>
<proteinExistence type="predicted"/>
<dbReference type="EMBL" id="MASR01000001">
    <property type="protein sequence ID" value="OFE13579.1"/>
    <property type="molecule type" value="Genomic_DNA"/>
</dbReference>
<feature type="chain" id="PRO_5009212227" description="Tetratricopeptide repeat protein" evidence="4">
    <location>
        <begin position="28"/>
        <end position="225"/>
    </location>
</feature>
<dbReference type="InterPro" id="IPR019734">
    <property type="entry name" value="TPR_rpt"/>
</dbReference>
<dbReference type="AlphaFoldDB" id="A0A1E8CMC1"/>
<dbReference type="PANTHER" id="PTHR44858">
    <property type="entry name" value="TETRATRICOPEPTIDE REPEAT PROTEIN 6"/>
    <property type="match status" value="1"/>
</dbReference>
<dbReference type="SMART" id="SM00028">
    <property type="entry name" value="TPR"/>
    <property type="match status" value="3"/>
</dbReference>
<reference evidence="6" key="1">
    <citation type="submission" date="2016-07" db="EMBL/GenBank/DDBJ databases">
        <authorList>
            <person name="Florea S."/>
            <person name="Webb J.S."/>
            <person name="Jaromczyk J."/>
            <person name="Schardl C.L."/>
        </authorList>
    </citation>
    <scope>NUCLEOTIDE SEQUENCE [LARGE SCALE GENOMIC DNA]</scope>
    <source>
        <strain evidence="6">KCTC 42131</strain>
    </source>
</reference>
<evidence type="ECO:0000313" key="5">
    <source>
        <dbReference type="EMBL" id="OFE13579.1"/>
    </source>
</evidence>
<comment type="caution">
    <text evidence="5">The sequence shown here is derived from an EMBL/GenBank/DDBJ whole genome shotgun (WGS) entry which is preliminary data.</text>
</comment>
<feature type="signal peptide" evidence="4">
    <location>
        <begin position="1"/>
        <end position="27"/>
    </location>
</feature>
<dbReference type="STRING" id="1524254.PHACT_10900"/>
<evidence type="ECO:0000256" key="3">
    <source>
        <dbReference type="PROSITE-ProRule" id="PRU00339"/>
    </source>
</evidence>
<dbReference type="SUPFAM" id="SSF48452">
    <property type="entry name" value="TPR-like"/>
    <property type="match status" value="1"/>
</dbReference>
<keyword evidence="2 3" id="KW-0802">TPR repeat</keyword>
<dbReference type="InterPro" id="IPR011990">
    <property type="entry name" value="TPR-like_helical_dom_sf"/>
</dbReference>
<dbReference type="RefSeq" id="WP_070117796.1">
    <property type="nucleotide sequence ID" value="NZ_CAXATG010000003.1"/>
</dbReference>
<evidence type="ECO:0000256" key="2">
    <source>
        <dbReference type="ARBA" id="ARBA00022803"/>
    </source>
</evidence>
<dbReference type="PANTHER" id="PTHR44858:SF1">
    <property type="entry name" value="UDP-N-ACETYLGLUCOSAMINE--PEPTIDE N-ACETYLGLUCOSAMINYLTRANSFERASE SPINDLY-RELATED"/>
    <property type="match status" value="1"/>
</dbReference>
<gene>
    <name evidence="5" type="ORF">PHACT_10900</name>
</gene>
<dbReference type="Proteomes" id="UP000175669">
    <property type="component" value="Unassembled WGS sequence"/>
</dbReference>
<evidence type="ECO:0000256" key="4">
    <source>
        <dbReference type="SAM" id="SignalP"/>
    </source>
</evidence>
<feature type="repeat" description="TPR" evidence="3">
    <location>
        <begin position="177"/>
        <end position="210"/>
    </location>
</feature>
<evidence type="ECO:0000256" key="1">
    <source>
        <dbReference type="ARBA" id="ARBA00022737"/>
    </source>
</evidence>
<sequence length="225" mass="24961">MTTMFSIRVLTLCSAMAAVLASAMIHAQPASPLTIIDGGYAEQCSTAARNPQAASRITITGSRVIISPIRLCTLAIQEGDEAGNRAASYNNRGVLHFEAANYDDALADFTEAVHLDDTLTFAHINRGNIFNLREQWAQAISAFDRAIELGIQPRPGRAGETIESPQANEARAVRELARAHFNRGIAHENLEQLREAYRDYRRASELAPEWEEPRRELERFEVVGR</sequence>
<evidence type="ECO:0000313" key="6">
    <source>
        <dbReference type="Proteomes" id="UP000175669"/>
    </source>
</evidence>
<dbReference type="OrthoDB" id="9807628at2"/>
<dbReference type="InterPro" id="IPR013105">
    <property type="entry name" value="TPR_2"/>
</dbReference>
<feature type="repeat" description="TPR" evidence="3">
    <location>
        <begin position="86"/>
        <end position="119"/>
    </location>
</feature>
<accession>A0A1E8CMC1</accession>
<keyword evidence="6" id="KW-1185">Reference proteome</keyword>
<keyword evidence="4" id="KW-0732">Signal</keyword>